<dbReference type="InterPro" id="IPR045851">
    <property type="entry name" value="AMP-bd_C_sf"/>
</dbReference>
<name>A0A223RTA5_9ACTN</name>
<evidence type="ECO:0000313" key="3">
    <source>
        <dbReference type="Proteomes" id="UP000215043"/>
    </source>
</evidence>
<dbReference type="GO" id="GO:0043041">
    <property type="term" value="P:amino acid activation for nonribosomal peptide biosynthetic process"/>
    <property type="evidence" value="ECO:0007669"/>
    <property type="project" value="TreeGrafter"/>
</dbReference>
<sequence>MGPSTESDQYQYGDGRTGTEGMNYNWSDVIHGDRWKSPETLWIENGTEYSWKRVDELAQSIEEVIGSQDEVRVVLVRSPSKLGCFAGQLASWRAGCVAVADDGGLGQSELEHVRPDLIVSVDGDRPTGVACETHAAERFPRSRLPDEIVAVNFTSGSTGSRKAVGVTRGNLQALFRCRDLEVPTSGRLVSGSFATPTYDGWWFDTWKAVAAEGAVVCMPNVNEDVFDWPELSKKYGIDRMLLPAAVLATVVESLPGCISDVPWLYSGGERFRVSTYQQARRARLTNQFINLYGPAEATFATHKYELSDDITTGPIPIGKPLEGCKQRLADPGDRADGCHELLIDGPLVCLGYIEHGSLSTRFSADDGEASFRTGDVVQVDNDGSLVFAGRLDSQIKVNGMRVNSAALERDVVVLPEVSDCRVVQNEKHTFAFVRVDQEQLIDFSVRMRIESVVKQFSNAVKVELVDRFPVKPSGKIDTTALMSARFAKNEEQE</sequence>
<accession>A0A223RTA5</accession>
<organism evidence="2 3">
    <name type="scientific">Actinopolyspora erythraea</name>
    <dbReference type="NCBI Taxonomy" id="414996"/>
    <lineage>
        <taxon>Bacteria</taxon>
        <taxon>Bacillati</taxon>
        <taxon>Actinomycetota</taxon>
        <taxon>Actinomycetes</taxon>
        <taxon>Actinopolysporales</taxon>
        <taxon>Actinopolysporaceae</taxon>
        <taxon>Actinopolyspora</taxon>
    </lineage>
</organism>
<dbReference type="Pfam" id="PF00501">
    <property type="entry name" value="AMP-binding"/>
    <property type="match status" value="1"/>
</dbReference>
<dbReference type="AlphaFoldDB" id="A0A223RTA5"/>
<dbReference type="SUPFAM" id="SSF56801">
    <property type="entry name" value="Acetyl-CoA synthetase-like"/>
    <property type="match status" value="1"/>
</dbReference>
<dbReference type="PANTHER" id="PTHR45527">
    <property type="entry name" value="NONRIBOSOMAL PEPTIDE SYNTHETASE"/>
    <property type="match status" value="1"/>
</dbReference>
<dbReference type="EMBL" id="CP022752">
    <property type="protein sequence ID" value="ASU79103.1"/>
    <property type="molecule type" value="Genomic_DNA"/>
</dbReference>
<protein>
    <recommendedName>
        <fullName evidence="1">AMP-dependent synthetase/ligase domain-containing protein</fullName>
    </recommendedName>
</protein>
<evidence type="ECO:0000259" key="1">
    <source>
        <dbReference type="Pfam" id="PF00501"/>
    </source>
</evidence>
<reference evidence="2 3" key="1">
    <citation type="submission" date="2017-08" db="EMBL/GenBank/DDBJ databases">
        <title>The complete genome sequence of moderately halophilic actinomycete Actinopolyspora erythraea YIM 90600, the producer of novel erythromycin, novel actinopolysporins A-C and tubercidin.</title>
        <authorList>
            <person name="Yin M."/>
            <person name="Tang S."/>
        </authorList>
    </citation>
    <scope>NUCLEOTIDE SEQUENCE [LARGE SCALE GENOMIC DNA]</scope>
    <source>
        <strain evidence="2 3">YIM 90600</strain>
    </source>
</reference>
<dbReference type="Proteomes" id="UP000215043">
    <property type="component" value="Chromosome"/>
</dbReference>
<dbReference type="KEGG" id="aey:CDG81_13315"/>
<dbReference type="Gene3D" id="3.40.50.12780">
    <property type="entry name" value="N-terminal domain of ligase-like"/>
    <property type="match status" value="1"/>
</dbReference>
<dbReference type="Gene3D" id="3.30.300.30">
    <property type="match status" value="1"/>
</dbReference>
<dbReference type="GO" id="GO:0044550">
    <property type="term" value="P:secondary metabolite biosynthetic process"/>
    <property type="evidence" value="ECO:0007669"/>
    <property type="project" value="TreeGrafter"/>
</dbReference>
<dbReference type="InterPro" id="IPR000873">
    <property type="entry name" value="AMP-dep_synth/lig_dom"/>
</dbReference>
<dbReference type="GO" id="GO:0005737">
    <property type="term" value="C:cytoplasm"/>
    <property type="evidence" value="ECO:0007669"/>
    <property type="project" value="TreeGrafter"/>
</dbReference>
<dbReference type="InterPro" id="IPR042099">
    <property type="entry name" value="ANL_N_sf"/>
</dbReference>
<dbReference type="GO" id="GO:0031177">
    <property type="term" value="F:phosphopantetheine binding"/>
    <property type="evidence" value="ECO:0007669"/>
    <property type="project" value="TreeGrafter"/>
</dbReference>
<dbReference type="PANTHER" id="PTHR45527:SF1">
    <property type="entry name" value="FATTY ACID SYNTHASE"/>
    <property type="match status" value="1"/>
</dbReference>
<feature type="domain" description="AMP-dependent synthetase/ligase" evidence="1">
    <location>
        <begin position="140"/>
        <end position="352"/>
    </location>
</feature>
<evidence type="ECO:0000313" key="2">
    <source>
        <dbReference type="EMBL" id="ASU79103.1"/>
    </source>
</evidence>
<proteinExistence type="predicted"/>
<gene>
    <name evidence="2" type="ORF">CDG81_13315</name>
</gene>